<dbReference type="EMBL" id="JAHRIN010034634">
    <property type="protein sequence ID" value="MEQ2203531.1"/>
    <property type="molecule type" value="Genomic_DNA"/>
</dbReference>
<evidence type="ECO:0000313" key="1">
    <source>
        <dbReference type="EMBL" id="MEQ2203531.1"/>
    </source>
</evidence>
<dbReference type="InterPro" id="IPR042104">
    <property type="entry name" value="PKS_dehydratase_sf"/>
</dbReference>
<protein>
    <submittedName>
        <fullName evidence="1">Uncharacterized protein</fullName>
    </submittedName>
</protein>
<dbReference type="Proteomes" id="UP001434883">
    <property type="component" value="Unassembled WGS sequence"/>
</dbReference>
<sequence length="293" mass="32777">LTWEECISQCPQGVVPACHNAEDSVTISGPQVIKEPRQRSFRWVSTSIPQSEWDSPLAMYSSADYHVNNLLSPVLFQEALSLVPENAVVAILKRSLKQSCSILPLMKRGHANNLEFFLSNIGKIYMNGGKLQWTGNWVTFLDTMLQMMVVGIPGRTLRLPTRIRSVYIDPAVHLDKVCGYNDEMQALIHRLQRKLAPHGVQLPVSGLPGDSTDCPPSQEVSKPCLERLLMLLCELELNGNLRSELEQLVVKEQTCLLQDGLLHGLLEDPVLRHLLDISIENCTPGRIKVLEVI</sequence>
<name>A0ABV0R673_9TELE</name>
<comment type="caution">
    <text evidence="1">The sequence shown here is derived from an EMBL/GenBank/DDBJ whole genome shotgun (WGS) entry which is preliminary data.</text>
</comment>
<accession>A0ABV0R673</accession>
<dbReference type="InterPro" id="IPR001227">
    <property type="entry name" value="Ac_transferase_dom_sf"/>
</dbReference>
<proteinExistence type="predicted"/>
<evidence type="ECO:0000313" key="2">
    <source>
        <dbReference type="Proteomes" id="UP001434883"/>
    </source>
</evidence>
<dbReference type="Gene3D" id="3.10.129.110">
    <property type="entry name" value="Polyketide synthase dehydratase"/>
    <property type="match status" value="1"/>
</dbReference>
<keyword evidence="2" id="KW-1185">Reference proteome</keyword>
<gene>
    <name evidence="1" type="ORF">XENOCAPTIV_000317</name>
</gene>
<feature type="non-terminal residue" evidence="1">
    <location>
        <position position="1"/>
    </location>
</feature>
<reference evidence="1 2" key="1">
    <citation type="submission" date="2021-06" db="EMBL/GenBank/DDBJ databases">
        <authorList>
            <person name="Palmer J.M."/>
        </authorList>
    </citation>
    <scope>NUCLEOTIDE SEQUENCE [LARGE SCALE GENOMIC DNA]</scope>
    <source>
        <strain evidence="1 2">XC_2019</strain>
        <tissue evidence="1">Muscle</tissue>
    </source>
</reference>
<dbReference type="Gene3D" id="3.40.366.10">
    <property type="entry name" value="Malonyl-Coenzyme A Acyl Carrier Protein, domain 2"/>
    <property type="match status" value="1"/>
</dbReference>
<organism evidence="1 2">
    <name type="scientific">Xenoophorus captivus</name>
    <dbReference type="NCBI Taxonomy" id="1517983"/>
    <lineage>
        <taxon>Eukaryota</taxon>
        <taxon>Metazoa</taxon>
        <taxon>Chordata</taxon>
        <taxon>Craniata</taxon>
        <taxon>Vertebrata</taxon>
        <taxon>Euteleostomi</taxon>
        <taxon>Actinopterygii</taxon>
        <taxon>Neopterygii</taxon>
        <taxon>Teleostei</taxon>
        <taxon>Neoteleostei</taxon>
        <taxon>Acanthomorphata</taxon>
        <taxon>Ovalentaria</taxon>
        <taxon>Atherinomorphae</taxon>
        <taxon>Cyprinodontiformes</taxon>
        <taxon>Goodeidae</taxon>
        <taxon>Xenoophorus</taxon>
    </lineage>
</organism>
<dbReference type="Gene3D" id="3.30.70.250">
    <property type="entry name" value="Malonyl-CoA ACP transacylase, ACP-binding"/>
    <property type="match status" value="1"/>
</dbReference>